<feature type="transmembrane region" description="Helical" evidence="1">
    <location>
        <begin position="435"/>
        <end position="454"/>
    </location>
</feature>
<organism evidence="3 4">
    <name type="scientific">Candidatus Daviesbacteria bacterium GW2011_GWA2_42_7</name>
    <dbReference type="NCBI Taxonomy" id="1618425"/>
    <lineage>
        <taxon>Bacteria</taxon>
        <taxon>Candidatus Daviesiibacteriota</taxon>
    </lineage>
</organism>
<evidence type="ECO:0000313" key="4">
    <source>
        <dbReference type="Proteomes" id="UP000034785"/>
    </source>
</evidence>
<feature type="transmembrane region" description="Helical" evidence="1">
    <location>
        <begin position="342"/>
        <end position="359"/>
    </location>
</feature>
<dbReference type="AlphaFoldDB" id="A0A0G1DJ10"/>
<feature type="transmembrane region" description="Helical" evidence="1">
    <location>
        <begin position="91"/>
        <end position="109"/>
    </location>
</feature>
<gene>
    <name evidence="3" type="ORF">UV41_C0012G0001</name>
</gene>
<feature type="transmembrane region" description="Helical" evidence="1">
    <location>
        <begin position="211"/>
        <end position="232"/>
    </location>
</feature>
<keyword evidence="1" id="KW-0472">Membrane</keyword>
<sequence>MATRKKAPFFSVTDFLLISPIMALAAWVYLIPPFQTFGYHTLFSDDAIFAMMARKALEDGPQGAYHLSWGPLLPWFIALLNKFFNIPLEEGGRIITGISLFLRIIPFYLLAKYLFNRFAAFIAVYLITVYTFLTIPQEAALAEGLFSLIVFTGLLFSFLALKTERLSWYFLSGFTGGLAYLARLEGWVFLTSLFLLTGLKAVTLKKQRFLVFKPLLILVFLFLLVASPYLIFIREAFGSWNLNPRMNIVLTAGANYFDPYIDNNGTTTIAQVYFSGDPKYYNSNLWHPTPYLFWRSLGRSWGTVSTIPTLYFDLFSKQASLLLVLGFLGLFLTLYNTFRNRLSLLLTTIALLALCLYLLDFSLISLEFLSPVIFNPEGNLNLVFNQFLKMLLLKDYQSWAIRDTTIIAATALFIITRKENLLKLAQHLYLQRLNIYLPLSLLLGFIPLLFSGFAVKYAMVTGAILALLTGFFVSSLSSVLVKTTRKICPPLPIIHIAVVIQILVLFSIFWTSKPQFDQILVDTREAQHKLQAYQVSWLKNPGLAILKDHARPGAKVATFYEAPAFYAQGIPFYVMTGSNIPLEQTLSYLEKNKVDYLYLDKTQGFLIHKSLQPLLRGESKSPNWKMIYSDPPQEKAWLNESNPDILVTVYKRLD</sequence>
<feature type="transmembrane region" description="Helical" evidence="1">
    <location>
        <begin position="396"/>
        <end position="415"/>
    </location>
</feature>
<dbReference type="Pfam" id="PF13231">
    <property type="entry name" value="PMT_2"/>
    <property type="match status" value="1"/>
</dbReference>
<feature type="transmembrane region" description="Helical" evidence="1">
    <location>
        <begin position="115"/>
        <end position="133"/>
    </location>
</feature>
<dbReference type="InterPro" id="IPR038731">
    <property type="entry name" value="RgtA/B/C-like"/>
</dbReference>
<keyword evidence="1" id="KW-1133">Transmembrane helix</keyword>
<evidence type="ECO:0000256" key="1">
    <source>
        <dbReference type="SAM" id="Phobius"/>
    </source>
</evidence>
<name>A0A0G1DJ10_9BACT</name>
<feature type="transmembrane region" description="Helical" evidence="1">
    <location>
        <begin position="12"/>
        <end position="31"/>
    </location>
</feature>
<evidence type="ECO:0000259" key="2">
    <source>
        <dbReference type="Pfam" id="PF13231"/>
    </source>
</evidence>
<dbReference type="EMBL" id="LCEJ01000012">
    <property type="protein sequence ID" value="KKS70811.1"/>
    <property type="molecule type" value="Genomic_DNA"/>
</dbReference>
<feature type="transmembrane region" description="Helical" evidence="1">
    <location>
        <begin position="460"/>
        <end position="481"/>
    </location>
</feature>
<accession>A0A0G1DJ10</accession>
<feature type="transmembrane region" description="Helical" evidence="1">
    <location>
        <begin position="493"/>
        <end position="510"/>
    </location>
</feature>
<protein>
    <recommendedName>
        <fullName evidence="2">Glycosyltransferase RgtA/B/C/D-like domain-containing protein</fullName>
    </recommendedName>
</protein>
<reference evidence="3 4" key="1">
    <citation type="journal article" date="2015" name="Nature">
        <title>rRNA introns, odd ribosomes, and small enigmatic genomes across a large radiation of phyla.</title>
        <authorList>
            <person name="Brown C.T."/>
            <person name="Hug L.A."/>
            <person name="Thomas B.C."/>
            <person name="Sharon I."/>
            <person name="Castelle C.J."/>
            <person name="Singh A."/>
            <person name="Wilkins M.J."/>
            <person name="Williams K.H."/>
            <person name="Banfield J.F."/>
        </authorList>
    </citation>
    <scope>NUCLEOTIDE SEQUENCE [LARGE SCALE GENOMIC DNA]</scope>
</reference>
<feature type="transmembrane region" description="Helical" evidence="1">
    <location>
        <begin position="140"/>
        <end position="160"/>
    </location>
</feature>
<feature type="transmembrane region" description="Helical" evidence="1">
    <location>
        <begin position="318"/>
        <end position="335"/>
    </location>
</feature>
<dbReference type="Proteomes" id="UP000034785">
    <property type="component" value="Unassembled WGS sequence"/>
</dbReference>
<evidence type="ECO:0000313" key="3">
    <source>
        <dbReference type="EMBL" id="KKS70811.1"/>
    </source>
</evidence>
<comment type="caution">
    <text evidence="3">The sequence shown here is derived from an EMBL/GenBank/DDBJ whole genome shotgun (WGS) entry which is preliminary data.</text>
</comment>
<proteinExistence type="predicted"/>
<feature type="transmembrane region" description="Helical" evidence="1">
    <location>
        <begin position="180"/>
        <end position="199"/>
    </location>
</feature>
<keyword evidence="1" id="KW-0812">Transmembrane</keyword>
<feature type="domain" description="Glycosyltransferase RgtA/B/C/D-like" evidence="2">
    <location>
        <begin position="70"/>
        <end position="231"/>
    </location>
</feature>